<name>A0A2H1VKA4_SPOFR</name>
<evidence type="ECO:0000256" key="1">
    <source>
        <dbReference type="SAM" id="Phobius"/>
    </source>
</evidence>
<proteinExistence type="predicted"/>
<accession>A0A2H1VKA4</accession>
<dbReference type="Pfam" id="PF06585">
    <property type="entry name" value="JHBP"/>
    <property type="match status" value="1"/>
</dbReference>
<dbReference type="OrthoDB" id="7339216at2759"/>
<organism evidence="2">
    <name type="scientific">Spodoptera frugiperda</name>
    <name type="common">Fall armyworm</name>
    <dbReference type="NCBI Taxonomy" id="7108"/>
    <lineage>
        <taxon>Eukaryota</taxon>
        <taxon>Metazoa</taxon>
        <taxon>Ecdysozoa</taxon>
        <taxon>Arthropoda</taxon>
        <taxon>Hexapoda</taxon>
        <taxon>Insecta</taxon>
        <taxon>Pterygota</taxon>
        <taxon>Neoptera</taxon>
        <taxon>Endopterygota</taxon>
        <taxon>Lepidoptera</taxon>
        <taxon>Glossata</taxon>
        <taxon>Ditrysia</taxon>
        <taxon>Noctuoidea</taxon>
        <taxon>Noctuidae</taxon>
        <taxon>Amphipyrinae</taxon>
        <taxon>Spodoptera</taxon>
    </lineage>
</organism>
<dbReference type="EMBL" id="ODYU01003017">
    <property type="protein sequence ID" value="SOQ41253.1"/>
    <property type="molecule type" value="Genomic_DNA"/>
</dbReference>
<gene>
    <name evidence="2" type="ORF">SFRICE_025921</name>
</gene>
<sequence>MGGGDCLPSEKIKIKMKFFIAFAVLIAGISAVPYPAAHPIDFTNERLVTGAIEDAIKDVSQSIKDAGLDPFHIKREDFSYELPVPVLFKLEAFIEEVLSTGLSNIKINRLNYSVLLSRLQFDLELPLIHFSLGDAKSDAVVFSTDHGFAGSGSVNIERIRFVGEVRVNVGIISGISIRSLTINFTLNDIKSDAKVILFGKDYSDDFNNFVGGVVPNTIKAHYKEINNLLEIVLLDLINENL</sequence>
<dbReference type="Gene3D" id="3.15.10.30">
    <property type="entry name" value="Haemolymph juvenile hormone binding protein"/>
    <property type="match status" value="1"/>
</dbReference>
<dbReference type="InterPro" id="IPR010562">
    <property type="entry name" value="Haemolymph_juvenile_hormone-bd"/>
</dbReference>
<dbReference type="PANTHER" id="PTHR11008:SF29">
    <property type="entry name" value="IP17226P"/>
    <property type="match status" value="1"/>
</dbReference>
<keyword evidence="1" id="KW-1133">Transmembrane helix</keyword>
<keyword evidence="1" id="KW-0472">Membrane</keyword>
<evidence type="ECO:0000313" key="2">
    <source>
        <dbReference type="EMBL" id="SOQ41253.1"/>
    </source>
</evidence>
<dbReference type="GO" id="GO:0005615">
    <property type="term" value="C:extracellular space"/>
    <property type="evidence" value="ECO:0007669"/>
    <property type="project" value="TreeGrafter"/>
</dbReference>
<feature type="transmembrane region" description="Helical" evidence="1">
    <location>
        <begin position="18"/>
        <end position="36"/>
    </location>
</feature>
<reference evidence="2" key="1">
    <citation type="submission" date="2016-07" db="EMBL/GenBank/DDBJ databases">
        <authorList>
            <person name="Bretaudeau A."/>
        </authorList>
    </citation>
    <scope>NUCLEOTIDE SEQUENCE</scope>
    <source>
        <strain evidence="2">Rice</strain>
        <tissue evidence="2">Whole body</tissue>
    </source>
</reference>
<dbReference type="PANTHER" id="PTHR11008">
    <property type="entry name" value="PROTEIN TAKEOUT-LIKE PROTEIN"/>
    <property type="match status" value="1"/>
</dbReference>
<dbReference type="AlphaFoldDB" id="A0A2H1VKA4"/>
<dbReference type="InterPro" id="IPR038606">
    <property type="entry name" value="To_sf"/>
</dbReference>
<keyword evidence="1" id="KW-0812">Transmembrane</keyword>
<protein>
    <submittedName>
        <fullName evidence="2">SFRICE_025921</fullName>
    </submittedName>
</protein>